<dbReference type="Proteomes" id="UP001165289">
    <property type="component" value="Unassembled WGS sequence"/>
</dbReference>
<accession>A0AAV7JVJ3</accession>
<evidence type="ECO:0000313" key="1">
    <source>
        <dbReference type="EMBL" id="KAI6652494.1"/>
    </source>
</evidence>
<name>A0AAV7JVJ3_9METZ</name>
<organism evidence="1 2">
    <name type="scientific">Oopsacas minuta</name>
    <dbReference type="NCBI Taxonomy" id="111878"/>
    <lineage>
        <taxon>Eukaryota</taxon>
        <taxon>Metazoa</taxon>
        <taxon>Porifera</taxon>
        <taxon>Hexactinellida</taxon>
        <taxon>Hexasterophora</taxon>
        <taxon>Lyssacinosida</taxon>
        <taxon>Leucopsacidae</taxon>
        <taxon>Oopsacas</taxon>
    </lineage>
</organism>
<sequence length="268" mass="31633">MQNITEFVNRAHHTYFKVKLGALDKSWATHKVHKFCVELLRSWSKGKEKHLPFGIPMIGRESKTHFNDCYFCMVNVMGCKKSDRHLLNYPNWNLLFNQSLIEVIYLYQYSQSFSDSMMMKMVPIRKKLKEKNLLHQGTKVTLYRYREHEFQQYFCERNGLVFCPNVEGPLLAMGVPNYNPSDWRLFIDSFKRSLKCVLLHNGNIFGSIPIGYSVKLKEEYNYVKEILEVINYSAHDWVIWVDLKMVNFLLGQQSGFTKFPLFSLLLGQ</sequence>
<dbReference type="PANTHER" id="PTHR46114">
    <property type="entry name" value="APPLE DOMAIN-CONTAINING PROTEIN"/>
    <property type="match status" value="1"/>
</dbReference>
<keyword evidence="2" id="KW-1185">Reference proteome</keyword>
<dbReference type="PANTHER" id="PTHR46114:SF1">
    <property type="entry name" value="ZAD DOMAIN-CONTAINING PROTEIN"/>
    <property type="match status" value="1"/>
</dbReference>
<protein>
    <submittedName>
        <fullName evidence="1">Uncharacterized protein</fullName>
    </submittedName>
</protein>
<dbReference type="AlphaFoldDB" id="A0AAV7JVJ3"/>
<gene>
    <name evidence="1" type="ORF">LOD99_7508</name>
</gene>
<reference evidence="1 2" key="1">
    <citation type="journal article" date="2023" name="BMC Biol.">
        <title>The compact genome of the sponge Oopsacas minuta (Hexactinellida) is lacking key metazoan core genes.</title>
        <authorList>
            <person name="Santini S."/>
            <person name="Schenkelaars Q."/>
            <person name="Jourda C."/>
            <person name="Duchesne M."/>
            <person name="Belahbib H."/>
            <person name="Rocher C."/>
            <person name="Selva M."/>
            <person name="Riesgo A."/>
            <person name="Vervoort M."/>
            <person name="Leys S.P."/>
            <person name="Kodjabachian L."/>
            <person name="Le Bivic A."/>
            <person name="Borchiellini C."/>
            <person name="Claverie J.M."/>
            <person name="Renard E."/>
        </authorList>
    </citation>
    <scope>NUCLEOTIDE SEQUENCE [LARGE SCALE GENOMIC DNA]</scope>
    <source>
        <strain evidence="1">SPO-2</strain>
    </source>
</reference>
<proteinExistence type="predicted"/>
<dbReference type="EMBL" id="JAKMXF010000299">
    <property type="protein sequence ID" value="KAI6652494.1"/>
    <property type="molecule type" value="Genomic_DNA"/>
</dbReference>
<evidence type="ECO:0000313" key="2">
    <source>
        <dbReference type="Proteomes" id="UP001165289"/>
    </source>
</evidence>
<comment type="caution">
    <text evidence="1">The sequence shown here is derived from an EMBL/GenBank/DDBJ whole genome shotgun (WGS) entry which is preliminary data.</text>
</comment>